<dbReference type="PANTHER" id="PTHR12715">
    <property type="entry name" value="TRANSPORTER, DRUG/METABOLITE EXPORTER FAMILY"/>
    <property type="match status" value="1"/>
</dbReference>
<keyword evidence="4" id="KW-1185">Reference proteome</keyword>
<dbReference type="KEGG" id="fer:FNB15_18365"/>
<gene>
    <name evidence="3" type="ORF">FNB15_18365</name>
</gene>
<feature type="transmembrane region" description="Helical" evidence="1">
    <location>
        <begin position="260"/>
        <end position="276"/>
    </location>
</feature>
<reference evidence="3 4" key="1">
    <citation type="submission" date="2019-07" db="EMBL/GenBank/DDBJ databases">
        <title>Genome sequencing for Ferrovibrio sp. K5.</title>
        <authorList>
            <person name="Park S.-J."/>
        </authorList>
    </citation>
    <scope>NUCLEOTIDE SEQUENCE [LARGE SCALE GENOMIC DNA]</scope>
    <source>
        <strain evidence="3 4">K5</strain>
    </source>
</reference>
<feature type="transmembrane region" description="Helical" evidence="1">
    <location>
        <begin position="282"/>
        <end position="300"/>
    </location>
</feature>
<feature type="domain" description="EamA" evidence="2">
    <location>
        <begin position="24"/>
        <end position="153"/>
    </location>
</feature>
<dbReference type="GO" id="GO:0016020">
    <property type="term" value="C:membrane"/>
    <property type="evidence" value="ECO:0007669"/>
    <property type="project" value="InterPro"/>
</dbReference>
<evidence type="ECO:0000313" key="4">
    <source>
        <dbReference type="Proteomes" id="UP000317496"/>
    </source>
</evidence>
<accession>A0A516H5P3</accession>
<feature type="transmembrane region" description="Helical" evidence="1">
    <location>
        <begin position="165"/>
        <end position="183"/>
    </location>
</feature>
<feature type="transmembrane region" description="Helical" evidence="1">
    <location>
        <begin position="53"/>
        <end position="71"/>
    </location>
</feature>
<name>A0A516H5P3_9PROT</name>
<dbReference type="AlphaFoldDB" id="A0A516H5P3"/>
<feature type="transmembrane region" description="Helical" evidence="1">
    <location>
        <begin position="195"/>
        <end position="213"/>
    </location>
</feature>
<feature type="domain" description="EamA" evidence="2">
    <location>
        <begin position="165"/>
        <end position="299"/>
    </location>
</feature>
<evidence type="ECO:0000259" key="2">
    <source>
        <dbReference type="Pfam" id="PF00892"/>
    </source>
</evidence>
<feature type="transmembrane region" description="Helical" evidence="1">
    <location>
        <begin position="109"/>
        <end position="131"/>
    </location>
</feature>
<dbReference type="PANTHER" id="PTHR12715:SF4">
    <property type="entry name" value="EAMA DOMAIN-CONTAINING PROTEIN"/>
    <property type="match status" value="1"/>
</dbReference>
<feature type="transmembrane region" description="Helical" evidence="1">
    <location>
        <begin position="138"/>
        <end position="159"/>
    </location>
</feature>
<sequence>MTTACPALPAPSGTTPSRLDVTTLTLVAITVLGWASAFPAIRLGLTGFGALELGALRFGIAAVPAAIFLAVTRPALPGWRDAWRFAFGGVVFVALYTALLNLGQRTVPAAAASFIINVNPILTALLAMAFLNERFGLYAWLGTALSFLGVGFIAVGKLTGFDFDSGILLVLGATFCTAINSIVQKPLFARHKPLTVAAWNIVIGALMLSPMLYDGVVQMQVASPDAIFAAIYLAAIPSFVVYGTWAMVLARMPASRATNMLYAVPPVATLIGWLWLNEVPTTLGLIGGALALGGVVLVNVKK</sequence>
<keyword evidence="1" id="KW-1133">Transmembrane helix</keyword>
<dbReference type="InterPro" id="IPR000620">
    <property type="entry name" value="EamA_dom"/>
</dbReference>
<dbReference type="Gene3D" id="1.10.3730.20">
    <property type="match status" value="2"/>
</dbReference>
<dbReference type="EMBL" id="CP041636">
    <property type="protein sequence ID" value="QDO99114.1"/>
    <property type="molecule type" value="Genomic_DNA"/>
</dbReference>
<keyword evidence="1" id="KW-0812">Transmembrane</keyword>
<dbReference type="Proteomes" id="UP000317496">
    <property type="component" value="Chromosome"/>
</dbReference>
<evidence type="ECO:0000313" key="3">
    <source>
        <dbReference type="EMBL" id="QDO99114.1"/>
    </source>
</evidence>
<dbReference type="SUPFAM" id="SSF103481">
    <property type="entry name" value="Multidrug resistance efflux transporter EmrE"/>
    <property type="match status" value="2"/>
</dbReference>
<keyword evidence="1" id="KW-0472">Membrane</keyword>
<protein>
    <submittedName>
        <fullName evidence="3">DMT family transporter</fullName>
    </submittedName>
</protein>
<feature type="transmembrane region" description="Helical" evidence="1">
    <location>
        <begin position="83"/>
        <end position="103"/>
    </location>
</feature>
<feature type="transmembrane region" description="Helical" evidence="1">
    <location>
        <begin position="21"/>
        <end position="41"/>
    </location>
</feature>
<dbReference type="Pfam" id="PF00892">
    <property type="entry name" value="EamA"/>
    <property type="match status" value="2"/>
</dbReference>
<dbReference type="InterPro" id="IPR052756">
    <property type="entry name" value="Alkyne_AA_exporter"/>
</dbReference>
<dbReference type="InterPro" id="IPR037185">
    <property type="entry name" value="EmrE-like"/>
</dbReference>
<evidence type="ECO:0000256" key="1">
    <source>
        <dbReference type="SAM" id="Phobius"/>
    </source>
</evidence>
<dbReference type="RefSeq" id="WP_144258110.1">
    <property type="nucleotide sequence ID" value="NZ_CP041636.1"/>
</dbReference>
<feature type="transmembrane region" description="Helical" evidence="1">
    <location>
        <begin position="225"/>
        <end position="248"/>
    </location>
</feature>
<organism evidence="3 4">
    <name type="scientific">Ferrovibrio terrae</name>
    <dbReference type="NCBI Taxonomy" id="2594003"/>
    <lineage>
        <taxon>Bacteria</taxon>
        <taxon>Pseudomonadati</taxon>
        <taxon>Pseudomonadota</taxon>
        <taxon>Alphaproteobacteria</taxon>
        <taxon>Rhodospirillales</taxon>
        <taxon>Rhodospirillaceae</taxon>
        <taxon>Ferrovibrio</taxon>
    </lineage>
</organism>
<proteinExistence type="predicted"/>
<dbReference type="OrthoDB" id="9809509at2"/>